<dbReference type="Proteomes" id="UP000730618">
    <property type="component" value="Unassembled WGS sequence"/>
</dbReference>
<keyword evidence="3" id="KW-1185">Reference proteome</keyword>
<evidence type="ECO:0000313" key="3">
    <source>
        <dbReference type="Proteomes" id="UP000730618"/>
    </source>
</evidence>
<gene>
    <name evidence="2" type="ORF">PAECIP111802_01858</name>
</gene>
<evidence type="ECO:0000313" key="2">
    <source>
        <dbReference type="EMBL" id="CAG7632566.1"/>
    </source>
</evidence>
<keyword evidence="1" id="KW-0812">Transmembrane</keyword>
<feature type="transmembrane region" description="Helical" evidence="1">
    <location>
        <begin position="95"/>
        <end position="114"/>
    </location>
</feature>
<name>A0ABM8VET9_9BACL</name>
<organism evidence="2 3">
    <name type="scientific">Paenibacillus allorhizosphaerae</name>
    <dbReference type="NCBI Taxonomy" id="2849866"/>
    <lineage>
        <taxon>Bacteria</taxon>
        <taxon>Bacillati</taxon>
        <taxon>Bacillota</taxon>
        <taxon>Bacilli</taxon>
        <taxon>Bacillales</taxon>
        <taxon>Paenibacillaceae</taxon>
        <taxon>Paenibacillus</taxon>
    </lineage>
</organism>
<evidence type="ECO:0000256" key="1">
    <source>
        <dbReference type="SAM" id="Phobius"/>
    </source>
</evidence>
<comment type="caution">
    <text evidence="2">The sequence shown here is derived from an EMBL/GenBank/DDBJ whole genome shotgun (WGS) entry which is preliminary data.</text>
</comment>
<keyword evidence="1" id="KW-0472">Membrane</keyword>
<dbReference type="CDD" id="cd06462">
    <property type="entry name" value="Peptidase_S24_S26"/>
    <property type="match status" value="1"/>
</dbReference>
<proteinExistence type="predicted"/>
<accession>A0ABM8VET9</accession>
<protein>
    <recommendedName>
        <fullName evidence="4">Signal peptidase I</fullName>
    </recommendedName>
</protein>
<keyword evidence="1" id="KW-1133">Transmembrane helix</keyword>
<evidence type="ECO:0008006" key="4">
    <source>
        <dbReference type="Google" id="ProtNLM"/>
    </source>
</evidence>
<reference evidence="2 3" key="1">
    <citation type="submission" date="2021-06" db="EMBL/GenBank/DDBJ databases">
        <authorList>
            <person name="Criscuolo A."/>
        </authorList>
    </citation>
    <scope>NUCLEOTIDE SEQUENCE [LARGE SCALE GENOMIC DNA]</scope>
    <source>
        <strain evidence="3">CIP 111802</strain>
    </source>
</reference>
<sequence>MLPFIRTGNICRFEPIEPLRLRKGDVVLFVSGSGTLVGHRYFGQTFIGSERMFLCKGDSNVYPDDPVPADRIIGRMVWIRKPIGQYRASDPRLKLWAWLVTRVSFVSLTIHTYVKLIRKLRGMKNRLWAS</sequence>
<dbReference type="EMBL" id="CAJVCE010000004">
    <property type="protein sequence ID" value="CAG7632566.1"/>
    <property type="molecule type" value="Genomic_DNA"/>
</dbReference>